<gene>
    <name evidence="1" type="primary">A07g505620.1_BraROA</name>
    <name evidence="1" type="ORF">IGI04_026994</name>
</gene>
<proteinExistence type="predicted"/>
<comment type="caution">
    <text evidence="1">The sequence shown here is derived from an EMBL/GenBank/DDBJ whole genome shotgun (WGS) entry which is preliminary data.</text>
</comment>
<organism evidence="1 2">
    <name type="scientific">Brassica rapa subsp. trilocularis</name>
    <dbReference type="NCBI Taxonomy" id="1813537"/>
    <lineage>
        <taxon>Eukaryota</taxon>
        <taxon>Viridiplantae</taxon>
        <taxon>Streptophyta</taxon>
        <taxon>Embryophyta</taxon>
        <taxon>Tracheophyta</taxon>
        <taxon>Spermatophyta</taxon>
        <taxon>Magnoliopsida</taxon>
        <taxon>eudicotyledons</taxon>
        <taxon>Gunneridae</taxon>
        <taxon>Pentapetalae</taxon>
        <taxon>rosids</taxon>
        <taxon>malvids</taxon>
        <taxon>Brassicales</taxon>
        <taxon>Brassicaceae</taxon>
        <taxon>Brassiceae</taxon>
        <taxon>Brassica</taxon>
    </lineage>
</organism>
<reference evidence="1 2" key="1">
    <citation type="submission" date="2021-03" db="EMBL/GenBank/DDBJ databases">
        <authorList>
            <person name="King G.J."/>
            <person name="Bancroft I."/>
            <person name="Baten A."/>
            <person name="Bloomfield J."/>
            <person name="Borpatragohain P."/>
            <person name="He Z."/>
            <person name="Irish N."/>
            <person name="Irwin J."/>
            <person name="Liu K."/>
            <person name="Mauleon R.P."/>
            <person name="Moore J."/>
            <person name="Morris R."/>
            <person name="Ostergaard L."/>
            <person name="Wang B."/>
            <person name="Wells R."/>
        </authorList>
    </citation>
    <scope>NUCLEOTIDE SEQUENCE [LARGE SCALE GENOMIC DNA]</scope>
    <source>
        <strain evidence="1">R-o-18</strain>
        <tissue evidence="1">Leaf</tissue>
    </source>
</reference>
<dbReference type="EMBL" id="JADBGQ010000009">
    <property type="protein sequence ID" value="KAG5379152.1"/>
    <property type="molecule type" value="Genomic_DNA"/>
</dbReference>
<keyword evidence="2" id="KW-1185">Reference proteome</keyword>
<evidence type="ECO:0000313" key="2">
    <source>
        <dbReference type="Proteomes" id="UP000823674"/>
    </source>
</evidence>
<sequence length="99" mass="11609">MWIIKQQDLKMKERVSKMRLLERLLAKEEPLADYEEALKKQLSIEMDRLKIMVHCKVWTSHRRVYCGRVTDLKSHGCLILSFTDLCCVVLSTLLLSCVV</sequence>
<protein>
    <submittedName>
        <fullName evidence="1">Uncharacterized protein</fullName>
    </submittedName>
</protein>
<accession>A0ABQ7KYS9</accession>
<name>A0ABQ7KYS9_BRACM</name>
<dbReference type="Proteomes" id="UP000823674">
    <property type="component" value="Chromosome A07"/>
</dbReference>
<evidence type="ECO:0000313" key="1">
    <source>
        <dbReference type="EMBL" id="KAG5379152.1"/>
    </source>
</evidence>